<dbReference type="Proteomes" id="UP000239709">
    <property type="component" value="Chromosome"/>
</dbReference>
<evidence type="ECO:0000256" key="7">
    <source>
        <dbReference type="ARBA" id="ARBA00022840"/>
    </source>
</evidence>
<dbReference type="HAMAP" id="MF_00185">
    <property type="entry name" value="IPP_trans"/>
    <property type="match status" value="1"/>
</dbReference>
<feature type="site" description="Interaction with substrate tRNA" evidence="10">
    <location>
        <position position="113"/>
    </location>
</feature>
<evidence type="ECO:0000256" key="4">
    <source>
        <dbReference type="ARBA" id="ARBA00022679"/>
    </source>
</evidence>
<protein>
    <recommendedName>
        <fullName evidence="10">tRNA dimethylallyltransferase</fullName>
        <ecNumber evidence="10">2.5.1.75</ecNumber>
    </recommendedName>
    <alternativeName>
        <fullName evidence="10">Dimethylallyl diphosphate:tRNA dimethylallyltransferase</fullName>
        <shortName evidence="10">DMAPP:tRNA dimethylallyltransferase</shortName>
        <shortName evidence="10">DMATase</shortName>
    </alternativeName>
    <alternativeName>
        <fullName evidence="10">Isopentenyl-diphosphate:tRNA isopentenyltransferase</fullName>
        <shortName evidence="10">IPP transferase</shortName>
        <shortName evidence="10">IPPT</shortName>
        <shortName evidence="10">IPTase</shortName>
    </alternativeName>
</protein>
<evidence type="ECO:0000256" key="5">
    <source>
        <dbReference type="ARBA" id="ARBA00022694"/>
    </source>
</evidence>
<dbReference type="KEGG" id="otk:C6570_07360"/>
<dbReference type="InterPro" id="IPR039657">
    <property type="entry name" value="Dimethylallyltransferase"/>
</dbReference>
<feature type="site" description="Interaction with substrate tRNA" evidence="10">
    <location>
        <position position="135"/>
    </location>
</feature>
<evidence type="ECO:0000256" key="9">
    <source>
        <dbReference type="ARBA" id="ARBA00049563"/>
    </source>
</evidence>
<evidence type="ECO:0000256" key="1">
    <source>
        <dbReference type="ARBA" id="ARBA00001946"/>
    </source>
</evidence>
<comment type="caution">
    <text evidence="10">Lacks conserved residue(s) required for the propagation of feature annotation.</text>
</comment>
<dbReference type="InterPro" id="IPR018022">
    <property type="entry name" value="IPT"/>
</dbReference>
<proteinExistence type="inferred from homology"/>
<dbReference type="EC" id="2.5.1.75" evidence="10"/>
<keyword evidence="5 10" id="KW-0819">tRNA processing</keyword>
<evidence type="ECO:0000256" key="13">
    <source>
        <dbReference type="RuleBase" id="RU003785"/>
    </source>
</evidence>
<keyword evidence="15" id="KW-1185">Reference proteome</keyword>
<feature type="region of interest" description="Interaction with substrate tRNA" evidence="10">
    <location>
        <begin position="47"/>
        <end position="50"/>
    </location>
</feature>
<dbReference type="Gene3D" id="1.10.20.140">
    <property type="match status" value="1"/>
</dbReference>
<comment type="similarity">
    <text evidence="3 10 13">Belongs to the IPP transferase family.</text>
</comment>
<dbReference type="PANTHER" id="PTHR11088:SF60">
    <property type="entry name" value="TRNA DIMETHYLALLYLTRANSFERASE"/>
    <property type="match status" value="1"/>
</dbReference>
<dbReference type="Gene3D" id="3.40.50.300">
    <property type="entry name" value="P-loop containing nucleotide triphosphate hydrolases"/>
    <property type="match status" value="1"/>
</dbReference>
<dbReference type="GO" id="GO:0052381">
    <property type="term" value="F:tRNA dimethylallyltransferase activity"/>
    <property type="evidence" value="ECO:0007669"/>
    <property type="project" value="UniProtKB-UniRule"/>
</dbReference>
<dbReference type="EMBL" id="CP027666">
    <property type="protein sequence ID" value="AVO34082.1"/>
    <property type="molecule type" value="Genomic_DNA"/>
</dbReference>
<sequence length="337" mass="35951">MPAPTPPTPSPLTRPRALCIAGPTASGKSALALALAERLPVEIISVDSALVYRGMDIGTAKPTAAERALAPHHLIDIREPTQPYSAAEFVRDAQQLIADIHARGRLPVLVGGTMLYFKALFDGLDDLPPADAAVRAAIEARAAKLGWPALHAELAAVDPATAARLAPADGQRIQRALEVWQITGQPMSALHTTKNIAASAGTACAGPLFSLEPEDRAWLHARIAQRFDAMLADGFLTEVQALRARGDLRPDMPSMRCVGYRQAWEALDAAAPQTGALGAPQLAALRERGVAATRQLAKRQLTWLRSMPQRHVITVGDNSRPSALAQQLLASLPPDFF</sequence>
<reference evidence="14 15" key="1">
    <citation type="submission" date="2018-03" db="EMBL/GenBank/DDBJ databases">
        <title>Genome sequencing of Ottowia sp.</title>
        <authorList>
            <person name="Kim S.-J."/>
            <person name="Heo J."/>
            <person name="Kwon S.-W."/>
        </authorList>
    </citation>
    <scope>NUCLEOTIDE SEQUENCE [LARGE SCALE GENOMIC DNA]</scope>
    <source>
        <strain evidence="14 15">KADR8-3</strain>
    </source>
</reference>
<feature type="region of interest" description="Interaction with substrate tRNA" evidence="10">
    <location>
        <begin position="256"/>
        <end position="261"/>
    </location>
</feature>
<evidence type="ECO:0000256" key="8">
    <source>
        <dbReference type="ARBA" id="ARBA00022842"/>
    </source>
</evidence>
<dbReference type="InterPro" id="IPR027417">
    <property type="entry name" value="P-loop_NTPase"/>
</dbReference>
<comment type="function">
    <text evidence="2 10 12">Catalyzes the transfer of a dimethylallyl group onto the adenine at position 37 in tRNAs that read codons beginning with uridine, leading to the formation of N6-(dimethylallyl)adenosine (i(6)A).</text>
</comment>
<dbReference type="GO" id="GO:0006400">
    <property type="term" value="P:tRNA modification"/>
    <property type="evidence" value="ECO:0007669"/>
    <property type="project" value="TreeGrafter"/>
</dbReference>
<comment type="cofactor">
    <cofactor evidence="1 10">
        <name>Mg(2+)</name>
        <dbReference type="ChEBI" id="CHEBI:18420"/>
    </cofactor>
</comment>
<name>A0A2S0MDV8_9BURK</name>
<dbReference type="Pfam" id="PF01715">
    <property type="entry name" value="IPPT"/>
    <property type="match status" value="1"/>
</dbReference>
<dbReference type="PANTHER" id="PTHR11088">
    <property type="entry name" value="TRNA DIMETHYLALLYLTRANSFERASE"/>
    <property type="match status" value="1"/>
</dbReference>
<dbReference type="NCBIfam" id="TIGR00174">
    <property type="entry name" value="miaA"/>
    <property type="match status" value="1"/>
</dbReference>
<feature type="region of interest" description="Interaction with substrate tRNA" evidence="10">
    <location>
        <begin position="171"/>
        <end position="175"/>
    </location>
</feature>
<dbReference type="FunFam" id="1.10.20.140:FF:000001">
    <property type="entry name" value="tRNA dimethylallyltransferase"/>
    <property type="match status" value="1"/>
</dbReference>
<dbReference type="AlphaFoldDB" id="A0A2S0MDV8"/>
<keyword evidence="8 10" id="KW-0460">Magnesium</keyword>
<comment type="catalytic activity">
    <reaction evidence="9 10 11">
        <text>adenosine(37) in tRNA + dimethylallyl diphosphate = N(6)-dimethylallyladenosine(37) in tRNA + diphosphate</text>
        <dbReference type="Rhea" id="RHEA:26482"/>
        <dbReference type="Rhea" id="RHEA-COMP:10162"/>
        <dbReference type="Rhea" id="RHEA-COMP:10375"/>
        <dbReference type="ChEBI" id="CHEBI:33019"/>
        <dbReference type="ChEBI" id="CHEBI:57623"/>
        <dbReference type="ChEBI" id="CHEBI:74411"/>
        <dbReference type="ChEBI" id="CHEBI:74415"/>
        <dbReference type="EC" id="2.5.1.75"/>
    </reaction>
</comment>
<keyword evidence="4 10" id="KW-0808">Transferase</keyword>
<evidence type="ECO:0000313" key="15">
    <source>
        <dbReference type="Proteomes" id="UP000239709"/>
    </source>
</evidence>
<dbReference type="RefSeq" id="WP_106702637.1">
    <property type="nucleotide sequence ID" value="NZ_CP027666.1"/>
</dbReference>
<dbReference type="GO" id="GO:0005524">
    <property type="term" value="F:ATP binding"/>
    <property type="evidence" value="ECO:0007669"/>
    <property type="project" value="UniProtKB-UniRule"/>
</dbReference>
<evidence type="ECO:0000256" key="12">
    <source>
        <dbReference type="RuleBase" id="RU003784"/>
    </source>
</evidence>
<organism evidence="14 15">
    <name type="scientific">Ottowia oryzae</name>
    <dbReference type="NCBI Taxonomy" id="2109914"/>
    <lineage>
        <taxon>Bacteria</taxon>
        <taxon>Pseudomonadati</taxon>
        <taxon>Pseudomonadota</taxon>
        <taxon>Betaproteobacteria</taxon>
        <taxon>Burkholderiales</taxon>
        <taxon>Comamonadaceae</taxon>
        <taxon>Ottowia</taxon>
    </lineage>
</organism>
<evidence type="ECO:0000313" key="14">
    <source>
        <dbReference type="EMBL" id="AVO34082.1"/>
    </source>
</evidence>
<evidence type="ECO:0000256" key="3">
    <source>
        <dbReference type="ARBA" id="ARBA00005842"/>
    </source>
</evidence>
<comment type="subunit">
    <text evidence="10">Monomer.</text>
</comment>
<keyword evidence="7 10" id="KW-0067">ATP-binding</keyword>
<evidence type="ECO:0000256" key="10">
    <source>
        <dbReference type="HAMAP-Rule" id="MF_00185"/>
    </source>
</evidence>
<evidence type="ECO:0000256" key="6">
    <source>
        <dbReference type="ARBA" id="ARBA00022741"/>
    </source>
</evidence>
<feature type="binding site" evidence="10">
    <location>
        <begin position="24"/>
        <end position="29"/>
    </location>
    <ligand>
        <name>substrate</name>
    </ligand>
</feature>
<evidence type="ECO:0000256" key="11">
    <source>
        <dbReference type="RuleBase" id="RU003783"/>
    </source>
</evidence>
<keyword evidence="6 10" id="KW-0547">Nucleotide-binding</keyword>
<dbReference type="OrthoDB" id="9776390at2"/>
<accession>A0A2S0MDV8</accession>
<evidence type="ECO:0000256" key="2">
    <source>
        <dbReference type="ARBA" id="ARBA00003213"/>
    </source>
</evidence>
<gene>
    <name evidence="10" type="primary">miaA</name>
    <name evidence="14" type="ORF">C6570_07360</name>
</gene>
<dbReference type="SUPFAM" id="SSF52540">
    <property type="entry name" value="P-loop containing nucleoside triphosphate hydrolases"/>
    <property type="match status" value="1"/>
</dbReference>
<feature type="binding site" evidence="10">
    <location>
        <begin position="22"/>
        <end position="29"/>
    </location>
    <ligand>
        <name>ATP</name>
        <dbReference type="ChEBI" id="CHEBI:30616"/>
    </ligand>
</feature>